<dbReference type="AlphaFoldDB" id="A0A1F8BWY7"/>
<dbReference type="Proteomes" id="UP000178429">
    <property type="component" value="Unassembled WGS sequence"/>
</dbReference>
<dbReference type="Pfam" id="PF08843">
    <property type="entry name" value="AbiEii"/>
    <property type="match status" value="1"/>
</dbReference>
<protein>
    <recommendedName>
        <fullName evidence="3">Nucleotidyl transferase AbiEii/AbiGii toxin family protein</fullName>
    </recommendedName>
</protein>
<evidence type="ECO:0000313" key="1">
    <source>
        <dbReference type="EMBL" id="OGM68587.1"/>
    </source>
</evidence>
<comment type="caution">
    <text evidence="1">The sequence shown here is derived from an EMBL/GenBank/DDBJ whole genome shotgun (WGS) entry which is preliminary data.</text>
</comment>
<proteinExistence type="predicted"/>
<reference evidence="1 2" key="1">
    <citation type="journal article" date="2016" name="Nat. Commun.">
        <title>Thousands of microbial genomes shed light on interconnected biogeochemical processes in an aquifer system.</title>
        <authorList>
            <person name="Anantharaman K."/>
            <person name="Brown C.T."/>
            <person name="Hug L.A."/>
            <person name="Sharon I."/>
            <person name="Castelle C.J."/>
            <person name="Probst A.J."/>
            <person name="Thomas B.C."/>
            <person name="Singh A."/>
            <person name="Wilkins M.J."/>
            <person name="Karaoz U."/>
            <person name="Brodie E.L."/>
            <person name="Williams K.H."/>
            <person name="Hubbard S.S."/>
            <person name="Banfield J.F."/>
        </authorList>
    </citation>
    <scope>NUCLEOTIDE SEQUENCE [LARGE SCALE GENOMIC DNA]</scope>
</reference>
<name>A0A1F8BWY7_9BACT</name>
<evidence type="ECO:0008006" key="3">
    <source>
        <dbReference type="Google" id="ProtNLM"/>
    </source>
</evidence>
<dbReference type="Gene3D" id="3.10.450.620">
    <property type="entry name" value="JHP933, nucleotidyltransferase-like core domain"/>
    <property type="match status" value="1"/>
</dbReference>
<gene>
    <name evidence="1" type="ORF">A2975_00670</name>
</gene>
<dbReference type="InterPro" id="IPR014942">
    <property type="entry name" value="AbiEii"/>
</dbReference>
<dbReference type="STRING" id="1802525.A2975_00670"/>
<evidence type="ECO:0000313" key="2">
    <source>
        <dbReference type="Proteomes" id="UP000178429"/>
    </source>
</evidence>
<accession>A0A1F8BWY7</accession>
<sequence>MGQNSILTLEQNLVFGKLAESKYLTGNFYFTGGTALSEVYLKHRESVDLDFFSQGEFDTQTVFNEITGIARKLGIKLKPQRIENTHIFLFEFLNKVQLKVDFALYPHKQLGKASQYGGFEVDSKLDIAVNKLLLVGSQRREVKDYVDLYFLLNEFTVWDLIEGVKTKFGVKLEPFVLASDFLAVENFDFLPKMLKLLKLSELKKFYINLSGDLGQKALA</sequence>
<organism evidence="1 2">
    <name type="scientific">Candidatus Woesebacteria bacterium RIFCSPLOWO2_01_FULL_44_14</name>
    <dbReference type="NCBI Taxonomy" id="1802525"/>
    <lineage>
        <taxon>Bacteria</taxon>
        <taxon>Candidatus Woeseibacteriota</taxon>
    </lineage>
</organism>
<dbReference type="EMBL" id="MGHL01000022">
    <property type="protein sequence ID" value="OGM68587.1"/>
    <property type="molecule type" value="Genomic_DNA"/>
</dbReference>